<dbReference type="PANTHER" id="PTHR12287:SF23">
    <property type="entry name" value="AROUSER, ISOFORM A-RELATED"/>
    <property type="match status" value="1"/>
</dbReference>
<dbReference type="GO" id="GO:0003779">
    <property type="term" value="F:actin binding"/>
    <property type="evidence" value="ECO:0007669"/>
    <property type="project" value="TreeGrafter"/>
</dbReference>
<gene>
    <name evidence="3" type="primary">EPS8_1</name>
    <name evidence="3" type="ORF">SK128_012063</name>
</gene>
<proteinExistence type="predicted"/>
<feature type="region of interest" description="Disordered" evidence="1">
    <location>
        <begin position="187"/>
        <end position="245"/>
    </location>
</feature>
<feature type="compositionally biased region" description="Basic and acidic residues" evidence="1">
    <location>
        <begin position="225"/>
        <end position="245"/>
    </location>
</feature>
<comment type="caution">
    <text evidence="3">The sequence shown here is derived from an EMBL/GenBank/DDBJ whole genome shotgun (WGS) entry which is preliminary data.</text>
</comment>
<dbReference type="EMBL" id="JAXCGZ010018978">
    <property type="protein sequence ID" value="KAK7066931.1"/>
    <property type="molecule type" value="Genomic_DNA"/>
</dbReference>
<feature type="region of interest" description="Disordered" evidence="1">
    <location>
        <begin position="1"/>
        <end position="44"/>
    </location>
</feature>
<feature type="compositionally biased region" description="Pro residues" evidence="1">
    <location>
        <begin position="30"/>
        <end position="39"/>
    </location>
</feature>
<feature type="domain" description="SAM" evidence="2">
    <location>
        <begin position="73"/>
        <end position="135"/>
    </location>
</feature>
<evidence type="ECO:0000313" key="3">
    <source>
        <dbReference type="EMBL" id="KAK7066931.1"/>
    </source>
</evidence>
<dbReference type="GO" id="GO:0035023">
    <property type="term" value="P:regulation of Rho protein signal transduction"/>
    <property type="evidence" value="ECO:0007669"/>
    <property type="project" value="TreeGrafter"/>
</dbReference>
<name>A0AAN8WJ02_HALRR</name>
<evidence type="ECO:0000259" key="2">
    <source>
        <dbReference type="Pfam" id="PF18016"/>
    </source>
</evidence>
<dbReference type="AlphaFoldDB" id="A0AAN8WJ02"/>
<dbReference type="GO" id="GO:0016301">
    <property type="term" value="F:kinase activity"/>
    <property type="evidence" value="ECO:0007669"/>
    <property type="project" value="UniProtKB-KW"/>
</dbReference>
<sequence length="245" mass="27420">MTVYTFNDSSDEEEPPVIRKKPVVRSSSIPEPPPPPPSEITPESNTDLMNAELKMVLESFRRARPHLDIVKTPAVYINQQSTPEEVQNWLKLKGFSKRICKQFDGVDGERLFALEKKQLLDFCGQLEGARLDSQITIQRNISGYKTARSTELRQILAKRRDKVDTDKDSAKLLKISEQFGFLQDYDSKSGYQTDSESEGEAGAAKESEGAAGAAGGNAGTNTLKEQIKKQRKKMYDQSNDDKASR</sequence>
<dbReference type="InterPro" id="IPR041418">
    <property type="entry name" value="SAM_3"/>
</dbReference>
<dbReference type="Pfam" id="PF18016">
    <property type="entry name" value="SAM_3"/>
    <property type="match status" value="1"/>
</dbReference>
<evidence type="ECO:0000256" key="1">
    <source>
        <dbReference type="SAM" id="MobiDB-lite"/>
    </source>
</evidence>
<evidence type="ECO:0000313" key="4">
    <source>
        <dbReference type="Proteomes" id="UP001381693"/>
    </source>
</evidence>
<accession>A0AAN8WJ02</accession>
<dbReference type="InterPro" id="IPR013761">
    <property type="entry name" value="SAM/pointed_sf"/>
</dbReference>
<protein>
    <submittedName>
        <fullName evidence="3">Epidermal growth factor receptor kinase substrate 8-like</fullName>
    </submittedName>
</protein>
<dbReference type="SUPFAM" id="SSF47769">
    <property type="entry name" value="SAM/Pointed domain"/>
    <property type="match status" value="1"/>
</dbReference>
<organism evidence="3 4">
    <name type="scientific">Halocaridina rubra</name>
    <name type="common">Hawaiian red shrimp</name>
    <dbReference type="NCBI Taxonomy" id="373956"/>
    <lineage>
        <taxon>Eukaryota</taxon>
        <taxon>Metazoa</taxon>
        <taxon>Ecdysozoa</taxon>
        <taxon>Arthropoda</taxon>
        <taxon>Crustacea</taxon>
        <taxon>Multicrustacea</taxon>
        <taxon>Malacostraca</taxon>
        <taxon>Eumalacostraca</taxon>
        <taxon>Eucarida</taxon>
        <taxon>Decapoda</taxon>
        <taxon>Pleocyemata</taxon>
        <taxon>Caridea</taxon>
        <taxon>Atyoidea</taxon>
        <taxon>Atyidae</taxon>
        <taxon>Halocaridina</taxon>
    </lineage>
</organism>
<keyword evidence="3" id="KW-0808">Transferase</keyword>
<keyword evidence="4" id="KW-1185">Reference proteome</keyword>
<dbReference type="Proteomes" id="UP001381693">
    <property type="component" value="Unassembled WGS sequence"/>
</dbReference>
<keyword evidence="3" id="KW-0418">Kinase</keyword>
<reference evidence="3 4" key="1">
    <citation type="submission" date="2023-11" db="EMBL/GenBank/DDBJ databases">
        <title>Halocaridina rubra genome assembly.</title>
        <authorList>
            <person name="Smith C."/>
        </authorList>
    </citation>
    <scope>NUCLEOTIDE SEQUENCE [LARGE SCALE GENOMIC DNA]</scope>
    <source>
        <strain evidence="3">EP-1</strain>
        <tissue evidence="3">Whole</tissue>
    </source>
</reference>
<dbReference type="InterPro" id="IPR039801">
    <property type="entry name" value="EPS8-like"/>
</dbReference>
<dbReference type="GO" id="GO:0007266">
    <property type="term" value="P:Rho protein signal transduction"/>
    <property type="evidence" value="ECO:0007669"/>
    <property type="project" value="TreeGrafter"/>
</dbReference>
<dbReference type="Gene3D" id="1.10.150.50">
    <property type="entry name" value="Transcription Factor, Ets-1"/>
    <property type="match status" value="1"/>
</dbReference>
<dbReference type="PANTHER" id="PTHR12287">
    <property type="entry name" value="EPIDERMAL GROWTH FACTOR RECEPTOR KINASE SUBSTRATE EPS8-RELATED PROTEIN"/>
    <property type="match status" value="1"/>
</dbReference>
<dbReference type="GO" id="GO:0005886">
    <property type="term" value="C:plasma membrane"/>
    <property type="evidence" value="ECO:0007669"/>
    <property type="project" value="TreeGrafter"/>
</dbReference>
<keyword evidence="3" id="KW-0675">Receptor</keyword>